<protein>
    <submittedName>
        <fullName evidence="1">Uncharacterized protein</fullName>
    </submittedName>
</protein>
<comment type="caution">
    <text evidence="1">The sequence shown here is derived from an EMBL/GenBank/DDBJ whole genome shotgun (WGS) entry which is preliminary data.</text>
</comment>
<reference evidence="1" key="1">
    <citation type="submission" date="2020-05" db="EMBL/GenBank/DDBJ databases">
        <title>Large-scale comparative analyses of tick genomes elucidate their genetic diversity and vector capacities.</title>
        <authorList>
            <person name="Jia N."/>
            <person name="Wang J."/>
            <person name="Shi W."/>
            <person name="Du L."/>
            <person name="Sun Y."/>
            <person name="Zhan W."/>
            <person name="Jiang J."/>
            <person name="Wang Q."/>
            <person name="Zhang B."/>
            <person name="Ji P."/>
            <person name="Sakyi L.B."/>
            <person name="Cui X."/>
            <person name="Yuan T."/>
            <person name="Jiang B."/>
            <person name="Yang W."/>
            <person name="Lam T.T.-Y."/>
            <person name="Chang Q."/>
            <person name="Ding S."/>
            <person name="Wang X."/>
            <person name="Zhu J."/>
            <person name="Ruan X."/>
            <person name="Zhao L."/>
            <person name="Wei J."/>
            <person name="Que T."/>
            <person name="Du C."/>
            <person name="Cheng J."/>
            <person name="Dai P."/>
            <person name="Han X."/>
            <person name="Huang E."/>
            <person name="Gao Y."/>
            <person name="Liu J."/>
            <person name="Shao H."/>
            <person name="Ye R."/>
            <person name="Li L."/>
            <person name="Wei W."/>
            <person name="Wang X."/>
            <person name="Wang C."/>
            <person name="Yang T."/>
            <person name="Huo Q."/>
            <person name="Li W."/>
            <person name="Guo W."/>
            <person name="Chen H."/>
            <person name="Zhou L."/>
            <person name="Ni X."/>
            <person name="Tian J."/>
            <person name="Zhou Y."/>
            <person name="Sheng Y."/>
            <person name="Liu T."/>
            <person name="Pan Y."/>
            <person name="Xia L."/>
            <person name="Li J."/>
            <person name="Zhao F."/>
            <person name="Cao W."/>
        </authorList>
    </citation>
    <scope>NUCLEOTIDE SEQUENCE</scope>
    <source>
        <strain evidence="1">Dsil-2018</strain>
    </source>
</reference>
<evidence type="ECO:0000313" key="1">
    <source>
        <dbReference type="EMBL" id="KAH7970666.1"/>
    </source>
</evidence>
<gene>
    <name evidence="1" type="ORF">HPB49_013522</name>
</gene>
<evidence type="ECO:0000313" key="2">
    <source>
        <dbReference type="Proteomes" id="UP000821865"/>
    </source>
</evidence>
<proteinExistence type="predicted"/>
<accession>A0ACB8DJA6</accession>
<organism evidence="1 2">
    <name type="scientific">Dermacentor silvarum</name>
    <name type="common">Tick</name>
    <dbReference type="NCBI Taxonomy" id="543639"/>
    <lineage>
        <taxon>Eukaryota</taxon>
        <taxon>Metazoa</taxon>
        <taxon>Ecdysozoa</taxon>
        <taxon>Arthropoda</taxon>
        <taxon>Chelicerata</taxon>
        <taxon>Arachnida</taxon>
        <taxon>Acari</taxon>
        <taxon>Parasitiformes</taxon>
        <taxon>Ixodida</taxon>
        <taxon>Ixodoidea</taxon>
        <taxon>Ixodidae</taxon>
        <taxon>Rhipicephalinae</taxon>
        <taxon>Dermacentor</taxon>
    </lineage>
</organism>
<keyword evidence="2" id="KW-1185">Reference proteome</keyword>
<name>A0ACB8DJA6_DERSI</name>
<sequence>MEETLKSQQAKLIDLEDRNRRSNLIVFGIPEIPNETASLLRDKVINKVFLEKMGVSCTSVARIHRLGKSSEGKPIIVYFQDYAEKHSVMQNARKLKGTNISIQGDYCADTRRKRKLLWNSAKADKDGGKRVQLIHDKLRIDDQYFSWDDASNSRKKISATDSSRRRKQKFGTNCSATES</sequence>
<dbReference type="EMBL" id="CM023480">
    <property type="protein sequence ID" value="KAH7970666.1"/>
    <property type="molecule type" value="Genomic_DNA"/>
</dbReference>
<dbReference type="Proteomes" id="UP000821865">
    <property type="component" value="Chromosome 11"/>
</dbReference>